<evidence type="ECO:0000256" key="3">
    <source>
        <dbReference type="ARBA" id="ARBA00012328"/>
    </source>
</evidence>
<dbReference type="RefSeq" id="WP_057506558.1">
    <property type="nucleotide sequence ID" value="NZ_LLXS01000054.1"/>
</dbReference>
<evidence type="ECO:0000256" key="2">
    <source>
        <dbReference type="ARBA" id="ARBA00005528"/>
    </source>
</evidence>
<dbReference type="GO" id="GO:0005737">
    <property type="term" value="C:cytoplasm"/>
    <property type="evidence" value="ECO:0007669"/>
    <property type="project" value="UniProtKB-SubCell"/>
</dbReference>
<comment type="similarity">
    <text evidence="2 12">Belongs to the RNA methyltransferase RsmE family.</text>
</comment>
<proteinExistence type="inferred from homology"/>
<reference evidence="15 16" key="1">
    <citation type="submission" date="2015-10" db="EMBL/GenBank/DDBJ databases">
        <title>Genome sequencing and analysis of members of genus Stenotrophomonas.</title>
        <authorList>
            <person name="Patil P.P."/>
            <person name="Midha S."/>
            <person name="Patil P.B."/>
        </authorList>
    </citation>
    <scope>NUCLEOTIDE SEQUENCE [LARGE SCALE GENOMIC DNA]</scope>
    <source>
        <strain evidence="15 16">JCM 9942</strain>
    </source>
</reference>
<dbReference type="InterPro" id="IPR029028">
    <property type="entry name" value="Alpha/beta_knot_MTases"/>
</dbReference>
<comment type="function">
    <text evidence="10 12">Specifically methylates the N3 position of the uracil ring of uridine 1498 (m3U1498) in 16S rRNA. Acts on the fully assembled 30S ribosomal subunit.</text>
</comment>
<evidence type="ECO:0000256" key="4">
    <source>
        <dbReference type="ARBA" id="ARBA00013673"/>
    </source>
</evidence>
<evidence type="ECO:0000256" key="12">
    <source>
        <dbReference type="PIRNR" id="PIRNR015601"/>
    </source>
</evidence>
<keyword evidence="7 12" id="KW-0489">Methyltransferase</keyword>
<organism evidence="15 16">
    <name type="scientific">Stenotrophomonas pictorum JCM 9942</name>
    <dbReference type="NCBI Taxonomy" id="1236960"/>
    <lineage>
        <taxon>Bacteria</taxon>
        <taxon>Pseudomonadati</taxon>
        <taxon>Pseudomonadota</taxon>
        <taxon>Gammaproteobacteria</taxon>
        <taxon>Lysobacterales</taxon>
        <taxon>Lysobacteraceae</taxon>
        <taxon>Stenotrophomonas</taxon>
    </lineage>
</organism>
<accession>A0A0R0A072</accession>
<dbReference type="Pfam" id="PF04452">
    <property type="entry name" value="Methyltrans_RNA"/>
    <property type="match status" value="1"/>
</dbReference>
<keyword evidence="9 12" id="KW-0949">S-adenosyl-L-methionine</keyword>
<dbReference type="CDD" id="cd18084">
    <property type="entry name" value="RsmE-like"/>
    <property type="match status" value="1"/>
</dbReference>
<dbReference type="SUPFAM" id="SSF75217">
    <property type="entry name" value="alpha/beta knot"/>
    <property type="match status" value="1"/>
</dbReference>
<dbReference type="InterPro" id="IPR046887">
    <property type="entry name" value="RsmE_PUA-like"/>
</dbReference>
<dbReference type="Gene3D" id="3.40.1280.10">
    <property type="match status" value="1"/>
</dbReference>
<keyword evidence="6 12" id="KW-0698">rRNA processing</keyword>
<evidence type="ECO:0000256" key="1">
    <source>
        <dbReference type="ARBA" id="ARBA00004496"/>
    </source>
</evidence>
<dbReference type="EC" id="2.1.1.193" evidence="3 12"/>
<comment type="catalytic activity">
    <reaction evidence="11 12">
        <text>uridine(1498) in 16S rRNA + S-adenosyl-L-methionine = N(3)-methyluridine(1498) in 16S rRNA + S-adenosyl-L-homocysteine + H(+)</text>
        <dbReference type="Rhea" id="RHEA:42920"/>
        <dbReference type="Rhea" id="RHEA-COMP:10283"/>
        <dbReference type="Rhea" id="RHEA-COMP:10284"/>
        <dbReference type="ChEBI" id="CHEBI:15378"/>
        <dbReference type="ChEBI" id="CHEBI:57856"/>
        <dbReference type="ChEBI" id="CHEBI:59789"/>
        <dbReference type="ChEBI" id="CHEBI:65315"/>
        <dbReference type="ChEBI" id="CHEBI:74502"/>
        <dbReference type="EC" id="2.1.1.193"/>
    </reaction>
</comment>
<dbReference type="InterPro" id="IPR029026">
    <property type="entry name" value="tRNA_m1G_MTases_N"/>
</dbReference>
<dbReference type="GO" id="GO:0070475">
    <property type="term" value="P:rRNA base methylation"/>
    <property type="evidence" value="ECO:0007669"/>
    <property type="project" value="TreeGrafter"/>
</dbReference>
<evidence type="ECO:0000256" key="7">
    <source>
        <dbReference type="ARBA" id="ARBA00022603"/>
    </source>
</evidence>
<dbReference type="NCBIfam" id="TIGR00046">
    <property type="entry name" value="RsmE family RNA methyltransferase"/>
    <property type="match status" value="1"/>
</dbReference>
<protein>
    <recommendedName>
        <fullName evidence="4 12">Ribosomal RNA small subunit methyltransferase E</fullName>
        <ecNumber evidence="3 12">2.1.1.193</ecNumber>
    </recommendedName>
</protein>
<evidence type="ECO:0000256" key="6">
    <source>
        <dbReference type="ARBA" id="ARBA00022552"/>
    </source>
</evidence>
<dbReference type="Proteomes" id="UP000050836">
    <property type="component" value="Unassembled WGS sequence"/>
</dbReference>
<gene>
    <name evidence="15" type="ORF">ARC78_15545</name>
</gene>
<dbReference type="EMBL" id="LLXS01000054">
    <property type="protein sequence ID" value="KRG38581.1"/>
    <property type="molecule type" value="Genomic_DNA"/>
</dbReference>
<dbReference type="PANTHER" id="PTHR30027:SF3">
    <property type="entry name" value="16S RRNA (URACIL(1498)-N(3))-METHYLTRANSFERASE"/>
    <property type="match status" value="1"/>
</dbReference>
<evidence type="ECO:0000256" key="10">
    <source>
        <dbReference type="ARBA" id="ARBA00025699"/>
    </source>
</evidence>
<dbReference type="GO" id="GO:0070042">
    <property type="term" value="F:rRNA (uridine-N3-)-methyltransferase activity"/>
    <property type="evidence" value="ECO:0007669"/>
    <property type="project" value="TreeGrafter"/>
</dbReference>
<dbReference type="Gene3D" id="2.40.240.20">
    <property type="entry name" value="Hypothetical PUA domain-like, domain 1"/>
    <property type="match status" value="1"/>
</dbReference>
<feature type="domain" description="Ribosomal RNA small subunit methyltransferase E PUA-like" evidence="14">
    <location>
        <begin position="20"/>
        <end position="66"/>
    </location>
</feature>
<sequence length="244" mass="26029">MRLTRCPIDLPLHTGQTLSLPEETANHLVRVMRLREGDRCVLFNGDGHDYAATLATVGKRDAQVHIDDAQPLDNESPLAITLLQGIARGEKMDLILQKATELGVSAIIPVNAERTEVKLDAARAEKRLAHWRSVVGSACGQSGRARIPALTPPQSLAVAVDTLPADTLRLTLDPLGAHRLASLSQAPANGVVIAIGPEGGWSPRDRQQLQEAGFQGLQLGPRILRTETAGLAAIAALQARLGDL</sequence>
<evidence type="ECO:0000256" key="8">
    <source>
        <dbReference type="ARBA" id="ARBA00022679"/>
    </source>
</evidence>
<evidence type="ECO:0000256" key="5">
    <source>
        <dbReference type="ARBA" id="ARBA00022490"/>
    </source>
</evidence>
<dbReference type="NCBIfam" id="NF008692">
    <property type="entry name" value="PRK11713.1-5"/>
    <property type="match status" value="1"/>
</dbReference>
<dbReference type="SUPFAM" id="SSF88697">
    <property type="entry name" value="PUA domain-like"/>
    <property type="match status" value="1"/>
</dbReference>
<evidence type="ECO:0000259" key="14">
    <source>
        <dbReference type="Pfam" id="PF20260"/>
    </source>
</evidence>
<dbReference type="InterPro" id="IPR046886">
    <property type="entry name" value="RsmE_MTase_dom"/>
</dbReference>
<dbReference type="PIRSF" id="PIRSF015601">
    <property type="entry name" value="MTase_slr0722"/>
    <property type="match status" value="1"/>
</dbReference>
<evidence type="ECO:0000256" key="11">
    <source>
        <dbReference type="ARBA" id="ARBA00047944"/>
    </source>
</evidence>
<dbReference type="InterPro" id="IPR006700">
    <property type="entry name" value="RsmE"/>
</dbReference>
<dbReference type="PANTHER" id="PTHR30027">
    <property type="entry name" value="RIBOSOMAL RNA SMALL SUBUNIT METHYLTRANSFERASE E"/>
    <property type="match status" value="1"/>
</dbReference>
<feature type="domain" description="Ribosomal RNA small subunit methyltransferase E methyltransferase" evidence="13">
    <location>
        <begin position="74"/>
        <end position="238"/>
    </location>
</feature>
<keyword evidence="8 12" id="KW-0808">Transferase</keyword>
<evidence type="ECO:0000313" key="16">
    <source>
        <dbReference type="Proteomes" id="UP000050836"/>
    </source>
</evidence>
<comment type="subcellular location">
    <subcellularLocation>
        <location evidence="1 12">Cytoplasm</location>
    </subcellularLocation>
</comment>
<evidence type="ECO:0000313" key="15">
    <source>
        <dbReference type="EMBL" id="KRG38581.1"/>
    </source>
</evidence>
<name>A0A0R0A072_9GAMM</name>
<keyword evidence="16" id="KW-1185">Reference proteome</keyword>
<evidence type="ECO:0000259" key="13">
    <source>
        <dbReference type="Pfam" id="PF04452"/>
    </source>
</evidence>
<dbReference type="Pfam" id="PF20260">
    <property type="entry name" value="PUA_4"/>
    <property type="match status" value="1"/>
</dbReference>
<comment type="caution">
    <text evidence="15">The sequence shown here is derived from an EMBL/GenBank/DDBJ whole genome shotgun (WGS) entry which is preliminary data.</text>
</comment>
<dbReference type="InterPro" id="IPR015947">
    <property type="entry name" value="PUA-like_sf"/>
</dbReference>
<evidence type="ECO:0000256" key="9">
    <source>
        <dbReference type="ARBA" id="ARBA00022691"/>
    </source>
</evidence>
<dbReference type="AlphaFoldDB" id="A0A0R0A072"/>
<keyword evidence="5 12" id="KW-0963">Cytoplasm</keyword>